<evidence type="ECO:0008006" key="4">
    <source>
        <dbReference type="Google" id="ProtNLM"/>
    </source>
</evidence>
<keyword evidence="3" id="KW-1185">Reference proteome</keyword>
<keyword evidence="1" id="KW-0732">Signal</keyword>
<gene>
    <name evidence="2" type="ORF">CEW83_18240</name>
</gene>
<accession>A0A2U8GT94</accession>
<dbReference type="Proteomes" id="UP000244930">
    <property type="component" value="Chromosome"/>
</dbReference>
<feature type="chain" id="PRO_5015890404" description="Porin" evidence="1">
    <location>
        <begin position="24"/>
        <end position="402"/>
    </location>
</feature>
<evidence type="ECO:0000313" key="3">
    <source>
        <dbReference type="Proteomes" id="UP000244930"/>
    </source>
</evidence>
<sequence length="402" mass="44162">MTRRLAALGSALLLTLSASFAHAELPGLQLSGFGTLGMVYSGQSDLRATNFGIDQPGSDNPDFAPDSVLGVQANMVFSPSTSAVIQLVSRENTRGNYDPRATLAFLSHKVTQEATVRIGRLRIPFFMQSDSLSINYANPWIRPPAEVYGLNPFTDLNGIDLLYRTRVGSADLEIHPYMGQSSITIYSSGDARLTRLMGVNLTLTTEQLTVFVGHGESSLKLHWGDDNFTVLESLMPPDVNAKLSGNDGYTTFSSAGFQWDDSEWLLIGEYAKRTASRYVNSGHGWYLTLGRRFGNIMPYVTIARQTQDRAVAQATFTDPVIGPYQTAALEGFLVSRNGAQRSITVGSRWDFRRDTALKVEFSHIQTTGNSWGNSFFPRGDPALTELRNRSVNMLGVALDVTF</sequence>
<proteinExistence type="predicted"/>
<organism evidence="2 3">
    <name type="scientific">Parazoarcus communis</name>
    <dbReference type="NCBI Taxonomy" id="41977"/>
    <lineage>
        <taxon>Bacteria</taxon>
        <taxon>Pseudomonadati</taxon>
        <taxon>Pseudomonadota</taxon>
        <taxon>Betaproteobacteria</taxon>
        <taxon>Rhodocyclales</taxon>
        <taxon>Zoogloeaceae</taxon>
        <taxon>Parazoarcus</taxon>
    </lineage>
</organism>
<dbReference type="RefSeq" id="WP_108950626.1">
    <property type="nucleotide sequence ID" value="NZ_CP022187.1"/>
</dbReference>
<dbReference type="EMBL" id="CP022187">
    <property type="protein sequence ID" value="AWI76927.1"/>
    <property type="molecule type" value="Genomic_DNA"/>
</dbReference>
<dbReference type="AlphaFoldDB" id="A0A2U8GT94"/>
<reference evidence="2 3" key="1">
    <citation type="submission" date="2017-06" db="EMBL/GenBank/DDBJ databases">
        <title>Azoarcus.</title>
        <authorList>
            <person name="Woo J.-H."/>
            <person name="Kim H.-S."/>
        </authorList>
    </citation>
    <scope>NUCLEOTIDE SEQUENCE [LARGE SCALE GENOMIC DNA]</scope>
    <source>
        <strain evidence="2 3">TSPY31</strain>
    </source>
</reference>
<dbReference type="SUPFAM" id="SSF56935">
    <property type="entry name" value="Porins"/>
    <property type="match status" value="1"/>
</dbReference>
<name>A0A2U8GT94_9RHOO</name>
<dbReference type="KEGG" id="acom:CEW83_18240"/>
<protein>
    <recommendedName>
        <fullName evidence="4">Porin</fullName>
    </recommendedName>
</protein>
<evidence type="ECO:0000313" key="2">
    <source>
        <dbReference type="EMBL" id="AWI76927.1"/>
    </source>
</evidence>
<feature type="signal peptide" evidence="1">
    <location>
        <begin position="1"/>
        <end position="23"/>
    </location>
</feature>
<evidence type="ECO:0000256" key="1">
    <source>
        <dbReference type="SAM" id="SignalP"/>
    </source>
</evidence>